<feature type="binding site" evidence="4">
    <location>
        <begin position="115"/>
        <end position="122"/>
    </location>
    <ligand>
        <name>ATP</name>
        <dbReference type="ChEBI" id="CHEBI:30616"/>
    </ligand>
</feature>
<feature type="region of interest" description="Disordered" evidence="6">
    <location>
        <begin position="800"/>
        <end position="826"/>
    </location>
</feature>
<feature type="coiled-coil region" evidence="5">
    <location>
        <begin position="1003"/>
        <end position="1030"/>
    </location>
</feature>
<dbReference type="PROSITE" id="PS00411">
    <property type="entry name" value="KINESIN_MOTOR_1"/>
    <property type="match status" value="1"/>
</dbReference>
<comment type="similarity">
    <text evidence="4">Belongs to the TRAFAC class myosin-kinesin ATPase superfamily. Kinesin family.</text>
</comment>
<dbReference type="GO" id="GO:0007018">
    <property type="term" value="P:microtubule-based movement"/>
    <property type="evidence" value="ECO:0007669"/>
    <property type="project" value="InterPro"/>
</dbReference>
<feature type="compositionally biased region" description="Polar residues" evidence="6">
    <location>
        <begin position="195"/>
        <end position="211"/>
    </location>
</feature>
<keyword evidence="5" id="KW-0175">Coiled coil</keyword>
<accession>A0AAX4PK25</accession>
<evidence type="ECO:0000256" key="2">
    <source>
        <dbReference type="ARBA" id="ARBA00022840"/>
    </source>
</evidence>
<feature type="coiled-coil region" evidence="5">
    <location>
        <begin position="915"/>
        <end position="942"/>
    </location>
</feature>
<keyword evidence="3 4" id="KW-0505">Motor protein</keyword>
<reference evidence="8 9" key="1">
    <citation type="submission" date="2024-03" db="EMBL/GenBank/DDBJ databases">
        <title>Complete genome sequence of the green alga Chloropicon roscoffensis RCC1871.</title>
        <authorList>
            <person name="Lemieux C."/>
            <person name="Pombert J.-F."/>
            <person name="Otis C."/>
            <person name="Turmel M."/>
        </authorList>
    </citation>
    <scope>NUCLEOTIDE SEQUENCE [LARGE SCALE GENOMIC DNA]</scope>
    <source>
        <strain evidence="8 9">RCC1871</strain>
    </source>
</reference>
<feature type="domain" description="Kinesin motor" evidence="7">
    <location>
        <begin position="36"/>
        <end position="396"/>
    </location>
</feature>
<evidence type="ECO:0000256" key="6">
    <source>
        <dbReference type="SAM" id="MobiDB-lite"/>
    </source>
</evidence>
<feature type="region of interest" description="Disordered" evidence="6">
    <location>
        <begin position="1118"/>
        <end position="1137"/>
    </location>
</feature>
<dbReference type="InterPro" id="IPR001752">
    <property type="entry name" value="Kinesin_motor_dom"/>
</dbReference>
<dbReference type="Pfam" id="PF00225">
    <property type="entry name" value="Kinesin"/>
    <property type="match status" value="1"/>
</dbReference>
<dbReference type="PRINTS" id="PR00380">
    <property type="entry name" value="KINESINHEAVY"/>
</dbReference>
<dbReference type="PANTHER" id="PTHR47969">
    <property type="entry name" value="CHROMOSOME-ASSOCIATED KINESIN KIF4A-RELATED"/>
    <property type="match status" value="1"/>
</dbReference>
<dbReference type="GO" id="GO:0003777">
    <property type="term" value="F:microtubule motor activity"/>
    <property type="evidence" value="ECO:0007669"/>
    <property type="project" value="InterPro"/>
</dbReference>
<dbReference type="InterPro" id="IPR027640">
    <property type="entry name" value="Kinesin-like_fam"/>
</dbReference>
<dbReference type="SMART" id="SM00129">
    <property type="entry name" value="KISc"/>
    <property type="match status" value="1"/>
</dbReference>
<dbReference type="InterPro" id="IPR036961">
    <property type="entry name" value="Kinesin_motor_dom_sf"/>
</dbReference>
<evidence type="ECO:0000256" key="1">
    <source>
        <dbReference type="ARBA" id="ARBA00022741"/>
    </source>
</evidence>
<proteinExistence type="inferred from homology"/>
<dbReference type="GO" id="GO:0005875">
    <property type="term" value="C:microtubule associated complex"/>
    <property type="evidence" value="ECO:0007669"/>
    <property type="project" value="TreeGrafter"/>
</dbReference>
<name>A0AAX4PK25_9CHLO</name>
<gene>
    <name evidence="8" type="ORF">HKI87_16g83270</name>
</gene>
<dbReference type="AlphaFoldDB" id="A0AAX4PK25"/>
<dbReference type="GO" id="GO:0008017">
    <property type="term" value="F:microtubule binding"/>
    <property type="evidence" value="ECO:0007669"/>
    <property type="project" value="InterPro"/>
</dbReference>
<dbReference type="SUPFAM" id="SSF52540">
    <property type="entry name" value="P-loop containing nucleoside triphosphate hydrolases"/>
    <property type="match status" value="1"/>
</dbReference>
<dbReference type="GO" id="GO:0005524">
    <property type="term" value="F:ATP binding"/>
    <property type="evidence" value="ECO:0007669"/>
    <property type="project" value="UniProtKB-UniRule"/>
</dbReference>
<feature type="compositionally biased region" description="Polar residues" evidence="6">
    <location>
        <begin position="1232"/>
        <end position="1248"/>
    </location>
</feature>
<dbReference type="EMBL" id="CP151516">
    <property type="protein sequence ID" value="WZN66757.1"/>
    <property type="molecule type" value="Genomic_DNA"/>
</dbReference>
<keyword evidence="9" id="KW-1185">Reference proteome</keyword>
<feature type="coiled-coil region" evidence="5">
    <location>
        <begin position="430"/>
        <end position="474"/>
    </location>
</feature>
<evidence type="ECO:0000256" key="4">
    <source>
        <dbReference type="PROSITE-ProRule" id="PRU00283"/>
    </source>
</evidence>
<evidence type="ECO:0000313" key="8">
    <source>
        <dbReference type="EMBL" id="WZN66757.1"/>
    </source>
</evidence>
<evidence type="ECO:0000256" key="5">
    <source>
        <dbReference type="SAM" id="Coils"/>
    </source>
</evidence>
<evidence type="ECO:0000259" key="7">
    <source>
        <dbReference type="PROSITE" id="PS50067"/>
    </source>
</evidence>
<dbReference type="InterPro" id="IPR027417">
    <property type="entry name" value="P-loop_NTPase"/>
</dbReference>
<dbReference type="InterPro" id="IPR019821">
    <property type="entry name" value="Kinesin_motor_CS"/>
</dbReference>
<dbReference type="GO" id="GO:0007052">
    <property type="term" value="P:mitotic spindle organization"/>
    <property type="evidence" value="ECO:0007669"/>
    <property type="project" value="TreeGrafter"/>
</dbReference>
<dbReference type="Pfam" id="PF25764">
    <property type="entry name" value="KIF21A_4th"/>
    <property type="match status" value="1"/>
</dbReference>
<protein>
    <submittedName>
        <fullName evidence="8">Chromosome-associated kinesin</fullName>
    </submittedName>
</protein>
<dbReference type="Gene3D" id="3.40.850.10">
    <property type="entry name" value="Kinesin motor domain"/>
    <property type="match status" value="1"/>
</dbReference>
<feature type="coiled-coil region" evidence="5">
    <location>
        <begin position="1145"/>
        <end position="1218"/>
    </location>
</feature>
<dbReference type="PANTHER" id="PTHR47969:SF29">
    <property type="entry name" value="KINESIN-LIKE PROTEIN"/>
    <property type="match status" value="1"/>
</dbReference>
<sequence>MTVLAQSPAREPRGADQAALRSCASPAPSSCGSVHRVKVALRTRPLLPQEKIQKARECVRPDSTKDLVTFGRDRLFAFDRVYDQGSRQEDVFRECTGELVDAVFEGYNACVFAYGQTSSGKTFTMGSGSHLVSEDDVGLIPRVINEIFERCEAVRREEPLEAGGGEEATQTTFRIRCQFLEIHNEEVKDLLDPSSAPTTSSRSVASRNGSQGPSGGIAIRENGSGQIVVAGAKEEEVGTREDLMRLLEMGSASRTTGDTRMNAHSSRSHAIFTIFLDQDCGGPQRDAGEGRLSAKFHLVDLAGSERQKKTGATGKRFKESVTINRGLLALGNVISALSKKQAHKHVPYRESKLTRMLQDSIGGNSRTIMIACVSTSDTNMEETLNTLKYASRARNIKNVAYVNYRKDPRESEIPDLPEAEAGAAAGPVAAEEDAERLVELEERLRDAEGRNNALQRLLDDKIAVESSLQQLVQQFTSTGDISDEATRHLKDALLTSPRKALRPPRQRPLSAVVTSRAPGSAPTAARPKSAVAAAAAKADGLVVAGDGDSEVDDFAAENEDEVLFDEGIGEELFSDENEGQEDAPAASSVGGVDLDLSRRRLEEELKQLSGNISRKEELIRTLERNQEEARAASSAYEAIAQELETQVREKEGEVERLKREVSDLDESIVQSVEEKHELKLEYDEKLRVVAKQLGRLKRKLGEGDSTRLERVRAQSEEKISALESDLNEMKVKQGSLKRKLSEAKDAYEAEVGRKDRELELARREADDRDRRIEQLEKQNKRQTTLLRKKAEEAATAKRKLKELNQNSSSDVERLAQGAKAWGSPAGKGKAARALTAVGKAAPKQERAVSKAGSRTKVALDQQVEMLVQKNEIREQLEGQKRRKIELMAEREGILGEIAPFQQKKKKQEEIIKLKIREFAFAIEELDAEIDRMQGEAEAGNEVARKEVVELQNFRSDAYARRCDLQQMLSTGNVLSDKEGEDLSDLEDRLDGIVTEVDYVTQQINESKTQLERAEASAAKMRRLVGSLSQRETQQVLALYLNAVVEMQGKERMVAHRITELEVDLAERAARIDQLASGIKARDLEYDVRTTRLEEEHASKMQDVFSHLNLALVAEKGGGVRMERSGSEDGNPGADVSSSREILGLVNLQQEQMEVLDRQNHQLRDTNEDLTKRVRQTQEQAEQSQTTYEAKISRMSLNLEDANNLNKSLMDEVSNYKKHLRSLGSAVRISRSSLRPLSAAQVHQKQRASISGKPGEEEESG</sequence>
<dbReference type="PROSITE" id="PS50067">
    <property type="entry name" value="KINESIN_MOTOR_2"/>
    <property type="match status" value="1"/>
</dbReference>
<evidence type="ECO:0000256" key="3">
    <source>
        <dbReference type="ARBA" id="ARBA00023175"/>
    </source>
</evidence>
<dbReference type="GO" id="GO:0051231">
    <property type="term" value="P:spindle elongation"/>
    <property type="evidence" value="ECO:0007669"/>
    <property type="project" value="TreeGrafter"/>
</dbReference>
<feature type="region of interest" description="Disordered" evidence="6">
    <location>
        <begin position="188"/>
        <end position="222"/>
    </location>
</feature>
<keyword evidence="2 4" id="KW-0067">ATP-binding</keyword>
<evidence type="ECO:0000313" key="9">
    <source>
        <dbReference type="Proteomes" id="UP001472866"/>
    </source>
</evidence>
<feature type="coiled-coil region" evidence="5">
    <location>
        <begin position="598"/>
        <end position="674"/>
    </location>
</feature>
<dbReference type="Proteomes" id="UP001472866">
    <property type="component" value="Chromosome 16"/>
</dbReference>
<feature type="region of interest" description="Disordered" evidence="6">
    <location>
        <begin position="500"/>
        <end position="525"/>
    </location>
</feature>
<keyword evidence="1 4" id="KW-0547">Nucleotide-binding</keyword>
<feature type="region of interest" description="Disordered" evidence="6">
    <location>
        <begin position="1232"/>
        <end position="1260"/>
    </location>
</feature>
<organism evidence="8 9">
    <name type="scientific">Chloropicon roscoffensis</name>
    <dbReference type="NCBI Taxonomy" id="1461544"/>
    <lineage>
        <taxon>Eukaryota</taxon>
        <taxon>Viridiplantae</taxon>
        <taxon>Chlorophyta</taxon>
        <taxon>Chloropicophyceae</taxon>
        <taxon>Chloropicales</taxon>
        <taxon>Chloropicaceae</taxon>
        <taxon>Chloropicon</taxon>
    </lineage>
</organism>